<dbReference type="Gene3D" id="1.10.530.10">
    <property type="match status" value="1"/>
</dbReference>
<dbReference type="NCBIfam" id="TIGR02675">
    <property type="entry name" value="tape_meas_nterm"/>
    <property type="match status" value="1"/>
</dbReference>
<dbReference type="PANTHER" id="PTHR47372:SF11">
    <property type="entry name" value="RE19971P"/>
    <property type="match status" value="1"/>
</dbReference>
<dbReference type="PATRIC" id="fig|1302649.3.peg.256"/>
<keyword evidence="2" id="KW-1133">Transmembrane helix</keyword>
<feature type="transmembrane region" description="Helical" evidence="2">
    <location>
        <begin position="387"/>
        <end position="408"/>
    </location>
</feature>
<dbReference type="InterPro" id="IPR023346">
    <property type="entry name" value="Lysozyme-like_dom_sf"/>
</dbReference>
<dbReference type="Pfam" id="PF20155">
    <property type="entry name" value="TMP_3"/>
    <property type="match status" value="1"/>
</dbReference>
<evidence type="ECO:0000259" key="4">
    <source>
        <dbReference type="Pfam" id="PF20155"/>
    </source>
</evidence>
<evidence type="ECO:0000313" key="5">
    <source>
        <dbReference type="EMBL" id="KFN93658.1"/>
    </source>
</evidence>
<dbReference type="PANTHER" id="PTHR47372">
    <property type="entry name" value="DAUER UP-REGULATED-RELATED"/>
    <property type="match status" value="1"/>
</dbReference>
<accession>A0A091CFT9</accession>
<dbReference type="OrthoDB" id="2137849at2"/>
<keyword evidence="2" id="KW-0812">Transmembrane</keyword>
<dbReference type="RefSeq" id="WP_052077134.1">
    <property type="nucleotide sequence ID" value="NZ_JPVU01000023.1"/>
</dbReference>
<dbReference type="SUPFAM" id="SSF53955">
    <property type="entry name" value="Lysozyme-like"/>
    <property type="match status" value="1"/>
</dbReference>
<evidence type="ECO:0000256" key="1">
    <source>
        <dbReference type="SAM" id="MobiDB-lite"/>
    </source>
</evidence>
<dbReference type="InterPro" id="IPR008258">
    <property type="entry name" value="Transglycosylase_SLT_dom_1"/>
</dbReference>
<evidence type="ECO:0000259" key="3">
    <source>
        <dbReference type="Pfam" id="PF01464"/>
    </source>
</evidence>
<feature type="transmembrane region" description="Helical" evidence="2">
    <location>
        <begin position="644"/>
        <end position="667"/>
    </location>
</feature>
<dbReference type="Gene3D" id="1.20.120.20">
    <property type="entry name" value="Apolipoprotein"/>
    <property type="match status" value="1"/>
</dbReference>
<feature type="transmembrane region" description="Helical" evidence="2">
    <location>
        <begin position="361"/>
        <end position="380"/>
    </location>
</feature>
<dbReference type="CDD" id="cd13402">
    <property type="entry name" value="LT_TF-like"/>
    <property type="match status" value="1"/>
</dbReference>
<organism evidence="5 6">
    <name type="scientific">Tetragenococcus muriaticus PMC-11-5</name>
    <dbReference type="NCBI Taxonomy" id="1302649"/>
    <lineage>
        <taxon>Bacteria</taxon>
        <taxon>Bacillati</taxon>
        <taxon>Bacillota</taxon>
        <taxon>Bacilli</taxon>
        <taxon>Lactobacillales</taxon>
        <taxon>Enterococcaceae</taxon>
        <taxon>Tetragenococcus</taxon>
    </lineage>
</organism>
<reference evidence="5 6" key="1">
    <citation type="submission" date="2014-08" db="EMBL/GenBank/DDBJ databases">
        <title>Genome sequence of Tetragenococcus muriaticus.</title>
        <authorList>
            <person name="Chuea-nongthon C."/>
            <person name="Rodtong S."/>
            <person name="Yongsawatdigul J."/>
            <person name="Steele J.L."/>
            <person name="Liu X.-y."/>
            <person name="Speers J."/>
            <person name="Glasner J.D."/>
            <person name="Neeno-Eckwall E.C."/>
        </authorList>
    </citation>
    <scope>NUCLEOTIDE SEQUENCE [LARGE SCALE GENOMIC DNA]</scope>
    <source>
        <strain evidence="5 6">PMC-11-5</strain>
    </source>
</reference>
<feature type="domain" description="Tape measure protein N-terminal" evidence="4">
    <location>
        <begin position="119"/>
        <end position="284"/>
    </location>
</feature>
<feature type="transmembrane region" description="Helical" evidence="2">
    <location>
        <begin position="414"/>
        <end position="435"/>
    </location>
</feature>
<name>A0A091CFT9_9ENTE</name>
<evidence type="ECO:0000313" key="6">
    <source>
        <dbReference type="Proteomes" id="UP000029380"/>
    </source>
</evidence>
<dbReference type="Pfam" id="PF01464">
    <property type="entry name" value="SLT"/>
    <property type="match status" value="1"/>
</dbReference>
<protein>
    <submittedName>
        <fullName evidence="5">Phage tail length tape-measure protein</fullName>
    </submittedName>
</protein>
<feature type="transmembrane region" description="Helical" evidence="2">
    <location>
        <begin position="687"/>
        <end position="710"/>
    </location>
</feature>
<sequence>MDFTGDGLALAPLTVDIRGNNSAFKSAMAETKALGSKTSRGIENDFKNSSGGIGKAFASIGGAVQTAGKKVSGFGQGIQNVGKDAQKVGSNLTSHITKPLLGIGGALAGFTAFQGFSRIMDTDEAKGKLEGLGYSTEEVGRITDQVTSAIEGGMTTVAEGTDIAAGALAAGVDEGEELERYIKLVGDAAVGSGRDVGDMAQIFNRVQGQGKLMTQELNMIEEGMPGFSQAMMEHLGAGSLDAFREMVSNGEVSSEEFLDVMDDFAGGMADAYAKTFKGMAKNAKAYIGQIGEAFLNGGEDTKGFFDQLKPMMSDLNNWLEDIKPKAQELGVQFGEAFANMVDKIKGVKQWYDSLSEAQQQLTLKVAGFGTAALAFLGPVISIAGKLLVPFGGLIKVIGSAITWVGSLATSFGALLGPIGMAIGVVTAIGLAFGAAKSDGDLLKSAFDGLKNGAKGIVEWFGQLVDVTREWAEGLNFEPITNSFKRLSESLKPFTQNIFDGLAWAYENVLLPLSGFVIEDALPAFFDALGGAIDFVNGVIEGLKPMWDFLWNEVLVPLGDWAAGAAVTTLEGVGNALSGIGNFIAEHQEGFSTFVITFTSFATALKVISAVSTAVTVINGVVGAITAMGGLTGILSAVGTGIMGIITMLGGPWALAIGGAVAAGVLLWQNWDTIKQYADPIIGAVKGIFGVLIGPLVAGVNTAITVGKWLYGNWDTIRQKASDMVGGIKQKWGEFKENTSTRWSEIKEDTKAKWSSVSQSIREKASGAVASAKSKWADLKANTSSKWSEIKADASSKWSSINQTIRGKTAGAVASAKSKWSKLKADTSSKWSDIKANTSSNWNTIKRKIGSAAKSGKDSAIGHWNTLKKNTSDTFNTVVDWAKNLPSRIGNGIKKGKKWIVNAFKNIFEGAVKIVKVPVNAIISGASWILEKFGADKLDSWEPKLNYKQGTANKGHPGGSAMVNDGRGAEAVIPPNGNAFIPKGKNVIFPNMPKGTHVLNAQDTADAYGNGKPKYRYAFGTGLLDKAKDFGSSALSGVKNLAKSAADKIGDVWDFISDPSKLVEKVIEHFVGFDGMSDLPLDYGKAFVSKAKDKMFDWVKGLFDEYGSMGEFDGKMGKSGKWKVYDYLWDVAQKVLKKFPGMTGVTSGYRPGDPNHHGKHQAIDIAYPASMNGSPKYTEAGNWAFKNFPNQLAYVIANNKIKDRVGSGGQGVTNSWKNWPSGGHLNHMHLSGKYGPGDVGKGGDGFAGGYGVGRWKNTAIKALKMTGQYSAGNLKLLMNQMKSESNGNPKAINNWDANAKRGTPSKGLMQVIDPTFQSNKYPGHGNIWNPLDNMLAAIRYTLRNYSGSLAKGWRGVGYANGGFVTSKTYFAGERGPEAILPLDDKERSEEVIAQSLKYMNMKMPEPAPFDGYNASLNKTKKTIHAGGSQYSGSSQSGGGNNVAMQQLEAMQTQIDLLTKILTSSQNIEQQPKGVTERSMSQAQGKYLKKEVHNFGGVY</sequence>
<feature type="transmembrane region" description="Helical" evidence="2">
    <location>
        <begin position="616"/>
        <end position="637"/>
    </location>
</feature>
<dbReference type="Proteomes" id="UP000029380">
    <property type="component" value="Unassembled WGS sequence"/>
</dbReference>
<evidence type="ECO:0000256" key="2">
    <source>
        <dbReference type="SAM" id="Phobius"/>
    </source>
</evidence>
<comment type="caution">
    <text evidence="5">The sequence shown here is derived from an EMBL/GenBank/DDBJ whole genome shotgun (WGS) entry which is preliminary data.</text>
</comment>
<feature type="region of interest" description="Disordered" evidence="1">
    <location>
        <begin position="947"/>
        <end position="967"/>
    </location>
</feature>
<dbReference type="EMBL" id="JPVU01000023">
    <property type="protein sequence ID" value="KFN93658.1"/>
    <property type="molecule type" value="Genomic_DNA"/>
</dbReference>
<proteinExistence type="predicted"/>
<dbReference type="InterPro" id="IPR013491">
    <property type="entry name" value="Tape_meas_N"/>
</dbReference>
<feature type="domain" description="Transglycosylase SLT" evidence="3">
    <location>
        <begin position="1270"/>
        <end position="1361"/>
    </location>
</feature>
<keyword evidence="2" id="KW-0472">Membrane</keyword>
<gene>
    <name evidence="5" type="ORF">TMUPMC115_0256</name>
</gene>